<organism evidence="1 2">
    <name type="scientific">Trapa natans</name>
    <name type="common">Water chestnut</name>
    <dbReference type="NCBI Taxonomy" id="22666"/>
    <lineage>
        <taxon>Eukaryota</taxon>
        <taxon>Viridiplantae</taxon>
        <taxon>Streptophyta</taxon>
        <taxon>Embryophyta</taxon>
        <taxon>Tracheophyta</taxon>
        <taxon>Spermatophyta</taxon>
        <taxon>Magnoliopsida</taxon>
        <taxon>eudicotyledons</taxon>
        <taxon>Gunneridae</taxon>
        <taxon>Pentapetalae</taxon>
        <taxon>rosids</taxon>
        <taxon>malvids</taxon>
        <taxon>Myrtales</taxon>
        <taxon>Lythraceae</taxon>
        <taxon>Trapa</taxon>
    </lineage>
</organism>
<accession>A0AAN7LBC2</accession>
<evidence type="ECO:0000313" key="1">
    <source>
        <dbReference type="EMBL" id="KAK4783312.1"/>
    </source>
</evidence>
<protein>
    <submittedName>
        <fullName evidence="1">Uncharacterized protein</fullName>
    </submittedName>
</protein>
<gene>
    <name evidence="1" type="ORF">SAY86_007686</name>
</gene>
<dbReference type="EMBL" id="JAXQNO010000015">
    <property type="protein sequence ID" value="KAK4783312.1"/>
    <property type="molecule type" value="Genomic_DNA"/>
</dbReference>
<sequence length="114" mass="12967">MPSTLPLILLLIESKLQSKECYSGRKLLRDYAVRELNAFLWISLIAVTFYFLRRVVQVFKLWSQGSKISGPPSPSFYGHCKIFSRENFAGDSIASLSVKLSAHDSRLVGSFHWI</sequence>
<keyword evidence="2" id="KW-1185">Reference proteome</keyword>
<comment type="caution">
    <text evidence="1">The sequence shown here is derived from an EMBL/GenBank/DDBJ whole genome shotgun (WGS) entry which is preliminary data.</text>
</comment>
<name>A0AAN7LBC2_TRANT</name>
<proteinExistence type="predicted"/>
<dbReference type="AlphaFoldDB" id="A0AAN7LBC2"/>
<reference evidence="1 2" key="1">
    <citation type="journal article" date="2023" name="Hortic Res">
        <title>Pangenome of water caltrop reveals structural variations and asymmetric subgenome divergence after allopolyploidization.</title>
        <authorList>
            <person name="Zhang X."/>
            <person name="Chen Y."/>
            <person name="Wang L."/>
            <person name="Yuan Y."/>
            <person name="Fang M."/>
            <person name="Shi L."/>
            <person name="Lu R."/>
            <person name="Comes H.P."/>
            <person name="Ma Y."/>
            <person name="Chen Y."/>
            <person name="Huang G."/>
            <person name="Zhou Y."/>
            <person name="Zheng Z."/>
            <person name="Qiu Y."/>
        </authorList>
    </citation>
    <scope>NUCLEOTIDE SEQUENCE [LARGE SCALE GENOMIC DNA]</scope>
    <source>
        <strain evidence="1">F231</strain>
    </source>
</reference>
<evidence type="ECO:0000313" key="2">
    <source>
        <dbReference type="Proteomes" id="UP001346149"/>
    </source>
</evidence>
<dbReference type="Proteomes" id="UP001346149">
    <property type="component" value="Unassembled WGS sequence"/>
</dbReference>